<gene>
    <name evidence="1" type="ORF">EDD18DRAFT_1108656</name>
</gene>
<accession>A0AA39PY89</accession>
<organism evidence="1 2">
    <name type="scientific">Armillaria luteobubalina</name>
    <dbReference type="NCBI Taxonomy" id="153913"/>
    <lineage>
        <taxon>Eukaryota</taxon>
        <taxon>Fungi</taxon>
        <taxon>Dikarya</taxon>
        <taxon>Basidiomycota</taxon>
        <taxon>Agaricomycotina</taxon>
        <taxon>Agaricomycetes</taxon>
        <taxon>Agaricomycetidae</taxon>
        <taxon>Agaricales</taxon>
        <taxon>Marasmiineae</taxon>
        <taxon>Physalacriaceae</taxon>
        <taxon>Armillaria</taxon>
    </lineage>
</organism>
<proteinExistence type="predicted"/>
<evidence type="ECO:0000313" key="1">
    <source>
        <dbReference type="EMBL" id="KAK0492646.1"/>
    </source>
</evidence>
<sequence>MADLGTPTAGERRPLPGNVHHLILIPGLAVLIDRYRGKCVIFLDRGAHCRECLSMDKGGEPTSSEQKILAAEKSHDAHHSQEAVWDPSKICLSCTTVLSPEEVQKSSCLSLSKLQVKEEALCKRYLVSHDVSHEVA</sequence>
<protein>
    <submittedName>
        <fullName evidence="1">Uncharacterized protein</fullName>
    </submittedName>
</protein>
<dbReference type="EMBL" id="JAUEPU010000028">
    <property type="protein sequence ID" value="KAK0492646.1"/>
    <property type="molecule type" value="Genomic_DNA"/>
</dbReference>
<evidence type="ECO:0000313" key="2">
    <source>
        <dbReference type="Proteomes" id="UP001175228"/>
    </source>
</evidence>
<name>A0AA39PY89_9AGAR</name>
<dbReference type="Proteomes" id="UP001175228">
    <property type="component" value="Unassembled WGS sequence"/>
</dbReference>
<reference evidence="1" key="1">
    <citation type="submission" date="2023-06" db="EMBL/GenBank/DDBJ databases">
        <authorList>
            <consortium name="Lawrence Berkeley National Laboratory"/>
            <person name="Ahrendt S."/>
            <person name="Sahu N."/>
            <person name="Indic B."/>
            <person name="Wong-Bajracharya J."/>
            <person name="Merenyi Z."/>
            <person name="Ke H.-M."/>
            <person name="Monk M."/>
            <person name="Kocsube S."/>
            <person name="Drula E."/>
            <person name="Lipzen A."/>
            <person name="Balint B."/>
            <person name="Henrissat B."/>
            <person name="Andreopoulos B."/>
            <person name="Martin F.M."/>
            <person name="Harder C.B."/>
            <person name="Rigling D."/>
            <person name="Ford K.L."/>
            <person name="Foster G.D."/>
            <person name="Pangilinan J."/>
            <person name="Papanicolaou A."/>
            <person name="Barry K."/>
            <person name="LaButti K."/>
            <person name="Viragh M."/>
            <person name="Koriabine M."/>
            <person name="Yan M."/>
            <person name="Riley R."/>
            <person name="Champramary S."/>
            <person name="Plett K.L."/>
            <person name="Tsai I.J."/>
            <person name="Slot J."/>
            <person name="Sipos G."/>
            <person name="Plett J."/>
            <person name="Nagy L.G."/>
            <person name="Grigoriev I.V."/>
        </authorList>
    </citation>
    <scope>NUCLEOTIDE SEQUENCE</scope>
    <source>
        <strain evidence="1">HWK02</strain>
    </source>
</reference>
<keyword evidence="2" id="KW-1185">Reference proteome</keyword>
<comment type="caution">
    <text evidence="1">The sequence shown here is derived from an EMBL/GenBank/DDBJ whole genome shotgun (WGS) entry which is preliminary data.</text>
</comment>
<dbReference type="AlphaFoldDB" id="A0AA39PY89"/>